<evidence type="ECO:0000313" key="1">
    <source>
        <dbReference type="EMBL" id="KAJ4945518.1"/>
    </source>
</evidence>
<proteinExistence type="predicted"/>
<reference evidence="1" key="1">
    <citation type="submission" date="2022-11" db="EMBL/GenBank/DDBJ databases">
        <title>Chromosome-level genome of Pogonophryne albipinna.</title>
        <authorList>
            <person name="Jo E."/>
        </authorList>
    </citation>
    <scope>NUCLEOTIDE SEQUENCE</scope>
    <source>
        <strain evidence="1">SGF0006</strain>
        <tissue evidence="1">Muscle</tissue>
    </source>
</reference>
<dbReference type="EMBL" id="JAPTMU010000003">
    <property type="protein sequence ID" value="KAJ4945518.1"/>
    <property type="molecule type" value="Genomic_DNA"/>
</dbReference>
<protein>
    <submittedName>
        <fullName evidence="1">Uncharacterized protein</fullName>
    </submittedName>
</protein>
<dbReference type="Proteomes" id="UP001219934">
    <property type="component" value="Unassembled WGS sequence"/>
</dbReference>
<name>A0AAD6BJY2_9TELE</name>
<organism evidence="1 2">
    <name type="scientific">Pogonophryne albipinna</name>
    <dbReference type="NCBI Taxonomy" id="1090488"/>
    <lineage>
        <taxon>Eukaryota</taxon>
        <taxon>Metazoa</taxon>
        <taxon>Chordata</taxon>
        <taxon>Craniata</taxon>
        <taxon>Vertebrata</taxon>
        <taxon>Euteleostomi</taxon>
        <taxon>Actinopterygii</taxon>
        <taxon>Neopterygii</taxon>
        <taxon>Teleostei</taxon>
        <taxon>Neoteleostei</taxon>
        <taxon>Acanthomorphata</taxon>
        <taxon>Eupercaria</taxon>
        <taxon>Perciformes</taxon>
        <taxon>Notothenioidei</taxon>
        <taxon>Pogonophryne</taxon>
    </lineage>
</organism>
<keyword evidence="2" id="KW-1185">Reference proteome</keyword>
<sequence>MTVAVFSCKLQNASSCSIDFYTQVLDEMGRTLEAGNKNITDQIKARWESFCENALFFGVWNKSLKPPMGLDKSGQAIALMKALPSMFPSPTAPPKKLGSASEALFHVLESSEDPNTFLQKRPITSPLILDSTNLLLAVGKIPLMTLPREMMHEAPLILMGCFYTFHFTYPKCVATLLSVIQTEVLKDSIHERDLTHSYKKAIAEWAEFTKK</sequence>
<comment type="caution">
    <text evidence="1">The sequence shown here is derived from an EMBL/GenBank/DDBJ whole genome shotgun (WGS) entry which is preliminary data.</text>
</comment>
<evidence type="ECO:0000313" key="2">
    <source>
        <dbReference type="Proteomes" id="UP001219934"/>
    </source>
</evidence>
<accession>A0AAD6BJY2</accession>
<dbReference type="AlphaFoldDB" id="A0AAD6BJY2"/>
<gene>
    <name evidence="1" type="ORF">JOQ06_023202</name>
</gene>